<evidence type="ECO:0000256" key="2">
    <source>
        <dbReference type="ARBA" id="ARBA00010199"/>
    </source>
</evidence>
<dbReference type="GO" id="GO:1990961">
    <property type="term" value="P:xenobiotic detoxification by transmembrane export across the plasma membrane"/>
    <property type="evidence" value="ECO:0007669"/>
    <property type="project" value="InterPro"/>
</dbReference>
<feature type="transmembrane region" description="Helical" evidence="6">
    <location>
        <begin position="414"/>
        <end position="435"/>
    </location>
</feature>
<dbReference type="AlphaFoldDB" id="A0A4P9XXG2"/>
<dbReference type="EMBL" id="KZ992439">
    <property type="protein sequence ID" value="RKP10722.1"/>
    <property type="molecule type" value="Genomic_DNA"/>
</dbReference>
<feature type="transmembrane region" description="Helical" evidence="6">
    <location>
        <begin position="447"/>
        <end position="468"/>
    </location>
</feature>
<accession>A0A4P9XXG2</accession>
<reference evidence="8" key="1">
    <citation type="journal article" date="2018" name="Nat. Microbiol.">
        <title>Leveraging single-cell genomics to expand the fungal tree of life.</title>
        <authorList>
            <person name="Ahrendt S.R."/>
            <person name="Quandt C.A."/>
            <person name="Ciobanu D."/>
            <person name="Clum A."/>
            <person name="Salamov A."/>
            <person name="Andreopoulos B."/>
            <person name="Cheng J.F."/>
            <person name="Woyke T."/>
            <person name="Pelin A."/>
            <person name="Henrissat B."/>
            <person name="Reynolds N.K."/>
            <person name="Benny G.L."/>
            <person name="Smith M.E."/>
            <person name="James T.Y."/>
            <person name="Grigoriev I.V."/>
        </authorList>
    </citation>
    <scope>NUCLEOTIDE SEQUENCE [LARGE SCALE GENOMIC DNA]</scope>
    <source>
        <strain evidence="8">RSA 1356</strain>
    </source>
</reference>
<evidence type="ECO:0000313" key="7">
    <source>
        <dbReference type="EMBL" id="RKP10722.1"/>
    </source>
</evidence>
<feature type="transmembrane region" description="Helical" evidence="6">
    <location>
        <begin position="196"/>
        <end position="217"/>
    </location>
</feature>
<proteinExistence type="inferred from homology"/>
<evidence type="ECO:0000256" key="5">
    <source>
        <dbReference type="ARBA" id="ARBA00023136"/>
    </source>
</evidence>
<dbReference type="Proteomes" id="UP000271241">
    <property type="component" value="Unassembled WGS sequence"/>
</dbReference>
<dbReference type="InterPro" id="IPR045069">
    <property type="entry name" value="MATE_euk"/>
</dbReference>
<feature type="transmembrane region" description="Helical" evidence="6">
    <location>
        <begin position="266"/>
        <end position="285"/>
    </location>
</feature>
<gene>
    <name evidence="7" type="ORF">THASP1DRAFT_12418</name>
</gene>
<dbReference type="NCBIfam" id="TIGR00797">
    <property type="entry name" value="matE"/>
    <property type="match status" value="1"/>
</dbReference>
<feature type="transmembrane region" description="Helical" evidence="6">
    <location>
        <begin position="305"/>
        <end position="323"/>
    </location>
</feature>
<keyword evidence="8" id="KW-1185">Reference proteome</keyword>
<comment type="subcellular location">
    <subcellularLocation>
        <location evidence="1">Membrane</location>
        <topology evidence="1">Multi-pass membrane protein</topology>
    </subcellularLocation>
</comment>
<feature type="transmembrane region" description="Helical" evidence="6">
    <location>
        <begin position="386"/>
        <end position="407"/>
    </location>
</feature>
<dbReference type="Pfam" id="PF01554">
    <property type="entry name" value="MatE"/>
    <property type="match status" value="2"/>
</dbReference>
<dbReference type="GO" id="GO:0042910">
    <property type="term" value="F:xenobiotic transmembrane transporter activity"/>
    <property type="evidence" value="ECO:0007669"/>
    <property type="project" value="InterPro"/>
</dbReference>
<dbReference type="OrthoDB" id="2126698at2759"/>
<dbReference type="GO" id="GO:0015297">
    <property type="term" value="F:antiporter activity"/>
    <property type="evidence" value="ECO:0007669"/>
    <property type="project" value="InterPro"/>
</dbReference>
<evidence type="ECO:0000256" key="1">
    <source>
        <dbReference type="ARBA" id="ARBA00004141"/>
    </source>
</evidence>
<name>A0A4P9XXG2_9FUNG</name>
<protein>
    <submittedName>
        <fullName evidence="7">Mate-domain-containing protein</fullName>
    </submittedName>
</protein>
<keyword evidence="4 6" id="KW-1133">Transmembrane helix</keyword>
<dbReference type="InterPro" id="IPR002528">
    <property type="entry name" value="MATE_fam"/>
</dbReference>
<dbReference type="PANTHER" id="PTHR11206">
    <property type="entry name" value="MULTIDRUG RESISTANCE PROTEIN"/>
    <property type="match status" value="1"/>
</dbReference>
<evidence type="ECO:0000256" key="3">
    <source>
        <dbReference type="ARBA" id="ARBA00022692"/>
    </source>
</evidence>
<organism evidence="7 8">
    <name type="scientific">Thamnocephalis sphaerospora</name>
    <dbReference type="NCBI Taxonomy" id="78915"/>
    <lineage>
        <taxon>Eukaryota</taxon>
        <taxon>Fungi</taxon>
        <taxon>Fungi incertae sedis</taxon>
        <taxon>Zoopagomycota</taxon>
        <taxon>Zoopagomycotina</taxon>
        <taxon>Zoopagomycetes</taxon>
        <taxon>Zoopagales</taxon>
        <taxon>Sigmoideomycetaceae</taxon>
        <taxon>Thamnocephalis</taxon>
    </lineage>
</organism>
<feature type="transmembrane region" description="Helical" evidence="6">
    <location>
        <begin position="129"/>
        <end position="146"/>
    </location>
</feature>
<keyword evidence="3 6" id="KW-0812">Transmembrane</keyword>
<evidence type="ECO:0000313" key="8">
    <source>
        <dbReference type="Proteomes" id="UP000271241"/>
    </source>
</evidence>
<evidence type="ECO:0000256" key="6">
    <source>
        <dbReference type="SAM" id="Phobius"/>
    </source>
</evidence>
<feature type="transmembrane region" description="Helical" evidence="6">
    <location>
        <begin position="344"/>
        <end position="366"/>
    </location>
</feature>
<sequence>MANIPAHRLPAEESTALLLPRNAAAHPRNGSTLRHSQSEAAWLLRNGWPISLTIVLQYSANAVSYMCLGRLVSGLPQDLAAASLGGAFAMLTGNSWMLGALSALDTLCSQSYTAGSRNTKLLGLHTQRALVFIAVCFLPVSVLWWNTERIMLRVGQTPELAALTGTYVRCLILQAPGSLVFDTIRRFLQGQGDMRTGARIASITGPFGALLSFFLILVCRDHIGFIGAPIASAISSWAGAGLILVHAHKLPTWTRWSRAVFTGWRPFIKLALPGILMACSELWVFELLTIAASYFGPVAVAAQAITFQSALIGIMIFIGISLATANRIGNLLGGDKPSLARISAWTAIVITALLAFLNGAVIIALRHQWGYIYNKDEAVVSLVAKLLPVAAFFQFCSVISMVCGGVLRGQGRQLYGAAIRLFCIYIIGFPLAYALAFKLNMRMAGLWTAFFLAIMLTTFLEGLTIALTDWSKVARVSRDRVRREEQQMVANDGTSRLVQNPRMDISRANNSTDDHEECASKRIDGLVAPGQPATYGSRTRTVDDSAVDAAFIV</sequence>
<dbReference type="CDD" id="cd13132">
    <property type="entry name" value="MATE_eukaryotic"/>
    <property type="match status" value="1"/>
</dbReference>
<dbReference type="STRING" id="78915.A0A4P9XXG2"/>
<comment type="similarity">
    <text evidence="2">Belongs to the multi antimicrobial extrusion (MATE) (TC 2.A.66.1) family.</text>
</comment>
<evidence type="ECO:0000256" key="4">
    <source>
        <dbReference type="ARBA" id="ARBA00022989"/>
    </source>
</evidence>
<feature type="transmembrane region" description="Helical" evidence="6">
    <location>
        <begin position="223"/>
        <end position="245"/>
    </location>
</feature>
<dbReference type="GO" id="GO:0016020">
    <property type="term" value="C:membrane"/>
    <property type="evidence" value="ECO:0007669"/>
    <property type="project" value="UniProtKB-SubCell"/>
</dbReference>
<keyword evidence="5 6" id="KW-0472">Membrane</keyword>